<dbReference type="Proteomes" id="UP000015104">
    <property type="component" value="Unassembled WGS sequence"/>
</dbReference>
<sequence>MCTSLMSYDMNRMDINIDNIVIAKKVFAFRHHIIHIPLSILIVNQNLQNNLTLDPRIIIINKLKMPKQCLVRSCPNKSGSSEHTLFKIPDDINRRTAWFEAVASQLPKGSTIEDLNKKFVCDAHFAPFMYHISGNRRKRLFCNAIPQIIEPETPDTNNLLPDPQDTNTLLPAPQNTNNLLPAPRNPNIPLLAANQRSKACQVYSEREIVQLKKKILSLENKIRKLKLDPPSSLIYKNRHKLAQYVSNEAWVLFDCAIQNQQRVTHGFRHSYEVKRLSASLANTCRNNRVVYKTLKSIFSLPSYRTLGRFEAEIGMKLINGADALTIPTSNSSIHSMRIECTNTSNMSTEDMNIESISDDSNYMQNALVETLDRRYPNLGSTVILMTSAIKAKLFGGRRFA</sequence>
<protein>
    <recommendedName>
        <fullName evidence="6">THAP-type domain-containing protein</fullName>
    </recommendedName>
</protein>
<evidence type="ECO:0000313" key="7">
    <source>
        <dbReference type="EnsemblMetazoa" id="tetur12g04410.1"/>
    </source>
</evidence>
<dbReference type="AlphaFoldDB" id="T1KJA9"/>
<dbReference type="HOGENOM" id="CLU_689523_0_0_1"/>
<dbReference type="EnsemblMetazoa" id="tetur12g04410.1">
    <property type="protein sequence ID" value="tetur12g04410.1"/>
    <property type="gene ID" value="tetur12g04410"/>
</dbReference>
<accession>T1KJA9</accession>
<dbReference type="GO" id="GO:0008270">
    <property type="term" value="F:zinc ion binding"/>
    <property type="evidence" value="ECO:0007669"/>
    <property type="project" value="UniProtKB-KW"/>
</dbReference>
<dbReference type="SUPFAM" id="SSF57716">
    <property type="entry name" value="Glucocorticoid receptor-like (DNA-binding domain)"/>
    <property type="match status" value="1"/>
</dbReference>
<keyword evidence="1" id="KW-0479">Metal-binding</keyword>
<dbReference type="InterPro" id="IPR006612">
    <property type="entry name" value="THAP_Znf"/>
</dbReference>
<keyword evidence="4 5" id="KW-0238">DNA-binding</keyword>
<proteinExistence type="predicted"/>
<organism evidence="7 8">
    <name type="scientific">Tetranychus urticae</name>
    <name type="common">Two-spotted spider mite</name>
    <dbReference type="NCBI Taxonomy" id="32264"/>
    <lineage>
        <taxon>Eukaryota</taxon>
        <taxon>Metazoa</taxon>
        <taxon>Ecdysozoa</taxon>
        <taxon>Arthropoda</taxon>
        <taxon>Chelicerata</taxon>
        <taxon>Arachnida</taxon>
        <taxon>Acari</taxon>
        <taxon>Acariformes</taxon>
        <taxon>Trombidiformes</taxon>
        <taxon>Prostigmata</taxon>
        <taxon>Eleutherengona</taxon>
        <taxon>Raphignathae</taxon>
        <taxon>Tetranychoidea</taxon>
        <taxon>Tetranychidae</taxon>
        <taxon>Tetranychus</taxon>
    </lineage>
</organism>
<evidence type="ECO:0000259" key="6">
    <source>
        <dbReference type="PROSITE" id="PS50950"/>
    </source>
</evidence>
<keyword evidence="8" id="KW-1185">Reference proteome</keyword>
<dbReference type="GO" id="GO:0003677">
    <property type="term" value="F:DNA binding"/>
    <property type="evidence" value="ECO:0007669"/>
    <property type="project" value="UniProtKB-UniRule"/>
</dbReference>
<evidence type="ECO:0000256" key="5">
    <source>
        <dbReference type="PROSITE-ProRule" id="PRU00309"/>
    </source>
</evidence>
<evidence type="ECO:0000256" key="4">
    <source>
        <dbReference type="ARBA" id="ARBA00023125"/>
    </source>
</evidence>
<keyword evidence="2 5" id="KW-0863">Zinc-finger</keyword>
<evidence type="ECO:0000256" key="1">
    <source>
        <dbReference type="ARBA" id="ARBA00022723"/>
    </source>
</evidence>
<evidence type="ECO:0000313" key="8">
    <source>
        <dbReference type="Proteomes" id="UP000015104"/>
    </source>
</evidence>
<evidence type="ECO:0000256" key="3">
    <source>
        <dbReference type="ARBA" id="ARBA00022833"/>
    </source>
</evidence>
<dbReference type="Pfam" id="PF05485">
    <property type="entry name" value="THAP"/>
    <property type="match status" value="1"/>
</dbReference>
<evidence type="ECO:0000256" key="2">
    <source>
        <dbReference type="ARBA" id="ARBA00022771"/>
    </source>
</evidence>
<dbReference type="EMBL" id="CAEY01000120">
    <property type="status" value="NOT_ANNOTATED_CDS"/>
    <property type="molecule type" value="Genomic_DNA"/>
</dbReference>
<feature type="domain" description="THAP-type" evidence="6">
    <location>
        <begin position="65"/>
        <end position="149"/>
    </location>
</feature>
<dbReference type="PROSITE" id="PS50950">
    <property type="entry name" value="ZF_THAP"/>
    <property type="match status" value="1"/>
</dbReference>
<name>T1KJA9_TETUR</name>
<reference evidence="8" key="1">
    <citation type="submission" date="2011-08" db="EMBL/GenBank/DDBJ databases">
        <authorList>
            <person name="Rombauts S."/>
        </authorList>
    </citation>
    <scope>NUCLEOTIDE SEQUENCE</scope>
    <source>
        <strain evidence="8">London</strain>
    </source>
</reference>
<reference evidence="7" key="2">
    <citation type="submission" date="2015-06" db="UniProtKB">
        <authorList>
            <consortium name="EnsemblMetazoa"/>
        </authorList>
    </citation>
    <scope>IDENTIFICATION</scope>
</reference>
<dbReference type="SMART" id="SM00980">
    <property type="entry name" value="THAP"/>
    <property type="match status" value="1"/>
</dbReference>
<keyword evidence="3" id="KW-0862">Zinc</keyword>